<dbReference type="AlphaFoldDB" id="A0AB36SVZ4"/>
<dbReference type="EMBL" id="NUAP01000067">
    <property type="protein sequence ID" value="PEN83021.1"/>
    <property type="molecule type" value="Genomic_DNA"/>
</dbReference>
<proteinExistence type="predicted"/>
<protein>
    <submittedName>
        <fullName evidence="3">Alpha-ketoglutarate permease</fullName>
    </submittedName>
</protein>
<comment type="caution">
    <text evidence="3">The sequence shown here is derived from an EMBL/GenBank/DDBJ whole genome shotgun (WGS) entry which is preliminary data.</text>
</comment>
<feature type="compositionally biased region" description="Basic and acidic residues" evidence="1">
    <location>
        <begin position="117"/>
        <end position="128"/>
    </location>
</feature>
<feature type="signal peptide" evidence="2">
    <location>
        <begin position="1"/>
        <end position="22"/>
    </location>
</feature>
<keyword evidence="2" id="KW-0732">Signal</keyword>
<dbReference type="Proteomes" id="UP000220078">
    <property type="component" value="Unassembled WGS sequence"/>
</dbReference>
<feature type="compositionally biased region" description="Basic and acidic residues" evidence="1">
    <location>
        <begin position="85"/>
        <end position="110"/>
    </location>
</feature>
<evidence type="ECO:0000313" key="4">
    <source>
        <dbReference type="Proteomes" id="UP000220078"/>
    </source>
</evidence>
<evidence type="ECO:0000256" key="2">
    <source>
        <dbReference type="SAM" id="SignalP"/>
    </source>
</evidence>
<evidence type="ECO:0000256" key="1">
    <source>
        <dbReference type="SAM" id="MobiDB-lite"/>
    </source>
</evidence>
<feature type="compositionally biased region" description="Basic and acidic residues" evidence="1">
    <location>
        <begin position="69"/>
        <end position="78"/>
    </location>
</feature>
<feature type="region of interest" description="Disordered" evidence="1">
    <location>
        <begin position="63"/>
        <end position="128"/>
    </location>
</feature>
<organism evidence="3 4">
    <name type="scientific">Bacillus toyonensis</name>
    <dbReference type="NCBI Taxonomy" id="155322"/>
    <lineage>
        <taxon>Bacteria</taxon>
        <taxon>Bacillati</taxon>
        <taxon>Bacillota</taxon>
        <taxon>Bacilli</taxon>
        <taxon>Bacillales</taxon>
        <taxon>Bacillaceae</taxon>
        <taxon>Bacillus</taxon>
        <taxon>Bacillus cereus group</taxon>
    </lineage>
</organism>
<gene>
    <name evidence="3" type="ORF">CN551_29415</name>
</gene>
<dbReference type="RefSeq" id="WP_098109317.1">
    <property type="nucleotide sequence ID" value="NZ_JBMEQI010000004.1"/>
</dbReference>
<reference evidence="3 4" key="1">
    <citation type="submission" date="2017-09" db="EMBL/GenBank/DDBJ databases">
        <title>Large-scale bioinformatics analysis of Bacillus genomes uncovers conserved roles of natural products in bacterial physiology.</title>
        <authorList>
            <consortium name="Agbiome Team Llc"/>
            <person name="Bleich R.M."/>
            <person name="Kirk G.J."/>
            <person name="Santa Maria K.C."/>
            <person name="Allen S.E."/>
            <person name="Farag S."/>
            <person name="Shank E.A."/>
            <person name="Bowers A."/>
        </authorList>
    </citation>
    <scope>NUCLEOTIDE SEQUENCE [LARGE SCALE GENOMIC DNA]</scope>
    <source>
        <strain evidence="3 4">AFS027629</strain>
    </source>
</reference>
<name>A0AB36SVZ4_9BACI</name>
<accession>A0AB36SVZ4</accession>
<evidence type="ECO:0000313" key="3">
    <source>
        <dbReference type="EMBL" id="PEN83021.1"/>
    </source>
</evidence>
<sequence>MIKTLLAGALLSTGLVAGGAVGADDAKMDNLKSNEGSSNQVITQGADGTTSFLQNFDVPKDAVPATPKEGAKTVEKTKGTGTDSEEGKMVETKVGAPEKREGAKTVEKTEGTGTNSEEGKMVETKEGN</sequence>
<feature type="chain" id="PRO_5044271992" evidence="2">
    <location>
        <begin position="23"/>
        <end position="128"/>
    </location>
</feature>